<dbReference type="Proteomes" id="UP000602087">
    <property type="component" value="Unassembled WGS sequence"/>
</dbReference>
<evidence type="ECO:0000313" key="7">
    <source>
        <dbReference type="EMBL" id="MBI9113827.1"/>
    </source>
</evidence>
<dbReference type="GO" id="GO:0004725">
    <property type="term" value="F:protein tyrosine phosphatase activity"/>
    <property type="evidence" value="ECO:0007669"/>
    <property type="project" value="UniProtKB-EC"/>
</dbReference>
<keyword evidence="8" id="KW-1185">Reference proteome</keyword>
<evidence type="ECO:0000256" key="4">
    <source>
        <dbReference type="ARBA" id="ARBA00022912"/>
    </source>
</evidence>
<dbReference type="AlphaFoldDB" id="A0A934I8A8"/>
<sequence length="188" mass="20557">MTAPRDTTSGPAAPDAPYRVMTVCTGNICRSPMAEVVLRERLTQEGLADRVVVDSTGVSSEETGNPMDDRALDVLRSAGYTDDALRSHTARQVTAEQLRDRDLVVAMTADHARALRRLLDGSRETTAAPDLRMFRSFDAAAPRTDDDRDLDVADPWYGGPEDFDVCLEQVEAAVEGIVAHVREAVARR</sequence>
<dbReference type="CDD" id="cd16343">
    <property type="entry name" value="LMWPTP"/>
    <property type="match status" value="1"/>
</dbReference>
<feature type="domain" description="Phosphotyrosine protein phosphatase I" evidence="6">
    <location>
        <begin position="18"/>
        <end position="180"/>
    </location>
</feature>
<dbReference type="SUPFAM" id="SSF52788">
    <property type="entry name" value="Phosphotyrosine protein phosphatases I"/>
    <property type="match status" value="1"/>
</dbReference>
<feature type="active site" description="Proton donor" evidence="5">
    <location>
        <position position="154"/>
    </location>
</feature>
<evidence type="ECO:0000259" key="6">
    <source>
        <dbReference type="SMART" id="SM00226"/>
    </source>
</evidence>
<dbReference type="Pfam" id="PF01451">
    <property type="entry name" value="LMWPc"/>
    <property type="match status" value="1"/>
</dbReference>
<dbReference type="InterPro" id="IPR023485">
    <property type="entry name" value="Ptyr_pPase"/>
</dbReference>
<protein>
    <recommendedName>
        <fullName evidence="2">protein-tyrosine-phosphatase</fullName>
        <ecNumber evidence="2">3.1.3.48</ecNumber>
    </recommendedName>
</protein>
<dbReference type="InterPro" id="IPR050438">
    <property type="entry name" value="LMW_PTPase"/>
</dbReference>
<dbReference type="InterPro" id="IPR036196">
    <property type="entry name" value="Ptyr_pPase_sf"/>
</dbReference>
<dbReference type="PRINTS" id="PR00719">
    <property type="entry name" value="LMWPTPASE"/>
</dbReference>
<comment type="caution">
    <text evidence="7">The sequence shown here is derived from an EMBL/GenBank/DDBJ whole genome shotgun (WGS) entry which is preliminary data.</text>
</comment>
<dbReference type="EC" id="3.1.3.48" evidence="2"/>
<keyword evidence="3" id="KW-0378">Hydrolase</keyword>
<keyword evidence="4" id="KW-0904">Protein phosphatase</keyword>
<organism evidence="7 8">
    <name type="scientific">Sanguibacter suaedae</name>
    <dbReference type="NCBI Taxonomy" id="2795737"/>
    <lineage>
        <taxon>Bacteria</taxon>
        <taxon>Bacillati</taxon>
        <taxon>Actinomycetota</taxon>
        <taxon>Actinomycetes</taxon>
        <taxon>Micrococcales</taxon>
        <taxon>Sanguibacteraceae</taxon>
        <taxon>Sanguibacter</taxon>
    </lineage>
</organism>
<dbReference type="SMART" id="SM00226">
    <property type="entry name" value="LMWPc"/>
    <property type="match status" value="1"/>
</dbReference>
<evidence type="ECO:0000256" key="2">
    <source>
        <dbReference type="ARBA" id="ARBA00013064"/>
    </source>
</evidence>
<evidence type="ECO:0000256" key="1">
    <source>
        <dbReference type="ARBA" id="ARBA00011063"/>
    </source>
</evidence>
<evidence type="ECO:0000256" key="3">
    <source>
        <dbReference type="ARBA" id="ARBA00022801"/>
    </source>
</evidence>
<name>A0A934I8A8_9MICO</name>
<dbReference type="InterPro" id="IPR017867">
    <property type="entry name" value="Tyr_phospatase_low_mol_wt"/>
</dbReference>
<evidence type="ECO:0000313" key="8">
    <source>
        <dbReference type="Proteomes" id="UP000602087"/>
    </source>
</evidence>
<dbReference type="PANTHER" id="PTHR11717">
    <property type="entry name" value="LOW MOLECULAR WEIGHT PROTEIN TYROSINE PHOSPHATASE"/>
    <property type="match status" value="1"/>
</dbReference>
<feature type="active site" description="Nucleophile" evidence="5">
    <location>
        <position position="24"/>
    </location>
</feature>
<comment type="similarity">
    <text evidence="1">Belongs to the low molecular weight phosphotyrosine protein phosphatase family.</text>
</comment>
<dbReference type="Gene3D" id="3.40.50.2300">
    <property type="match status" value="1"/>
</dbReference>
<gene>
    <name evidence="7" type="ORF">JAV76_02210</name>
</gene>
<proteinExistence type="inferred from homology"/>
<dbReference type="RefSeq" id="WP_198732370.1">
    <property type="nucleotide sequence ID" value="NZ_JAEINH010000001.1"/>
</dbReference>
<dbReference type="EMBL" id="JAEINH010000001">
    <property type="protein sequence ID" value="MBI9113827.1"/>
    <property type="molecule type" value="Genomic_DNA"/>
</dbReference>
<accession>A0A934I8A8</accession>
<feature type="active site" evidence="5">
    <location>
        <position position="30"/>
    </location>
</feature>
<reference evidence="7" key="1">
    <citation type="submission" date="2020-12" db="EMBL/GenBank/DDBJ databases">
        <title>Sanguibacter suaedae sp. nov., isolated from Suaeda aralocaspica.</title>
        <authorList>
            <person name="Ma Q."/>
        </authorList>
    </citation>
    <scope>NUCLEOTIDE SEQUENCE</scope>
    <source>
        <strain evidence="7">YZGR15</strain>
    </source>
</reference>
<evidence type="ECO:0000256" key="5">
    <source>
        <dbReference type="PIRSR" id="PIRSR617867-1"/>
    </source>
</evidence>
<dbReference type="PANTHER" id="PTHR11717:SF7">
    <property type="entry name" value="LOW MOLECULAR WEIGHT PHOSPHOTYROSINE PROTEIN PHOSPHATASE"/>
    <property type="match status" value="1"/>
</dbReference>